<sequence length="106" mass="11430">MAQDVERERGAQAAPNAHERVLAEGRRVMREALRTSRSWAHFGLALTVLVLGAVGYSNGPQWPSIIGGVFALWFAPALAVVRSRGGRGAKAIGRAYIATFGWAAWL</sequence>
<evidence type="ECO:0000313" key="3">
    <source>
        <dbReference type="Proteomes" id="UP000600026"/>
    </source>
</evidence>
<keyword evidence="1" id="KW-1133">Transmembrane helix</keyword>
<dbReference type="EMBL" id="BNEE01000006">
    <property type="protein sequence ID" value="GHI85029.1"/>
    <property type="molecule type" value="Genomic_DNA"/>
</dbReference>
<comment type="caution">
    <text evidence="2">The sequence shown here is derived from an EMBL/GenBank/DDBJ whole genome shotgun (WGS) entry which is preliminary data.</text>
</comment>
<name>A0A919H0B5_9ACTN</name>
<dbReference type="RefSeq" id="WP_237403340.1">
    <property type="nucleotide sequence ID" value="NZ_BNEE01000006.1"/>
</dbReference>
<protein>
    <submittedName>
        <fullName evidence="2">Uncharacterized protein</fullName>
    </submittedName>
</protein>
<reference evidence="2" key="1">
    <citation type="submission" date="2020-09" db="EMBL/GenBank/DDBJ databases">
        <title>Whole genome shotgun sequence of Streptomyces xanthophaeus NBRC 12829.</title>
        <authorList>
            <person name="Komaki H."/>
            <person name="Tamura T."/>
        </authorList>
    </citation>
    <scope>NUCLEOTIDE SEQUENCE</scope>
    <source>
        <strain evidence="2">NBRC 12829</strain>
    </source>
</reference>
<keyword evidence="1" id="KW-0812">Transmembrane</keyword>
<feature type="transmembrane region" description="Helical" evidence="1">
    <location>
        <begin position="39"/>
        <end position="56"/>
    </location>
</feature>
<dbReference type="Proteomes" id="UP000600026">
    <property type="component" value="Unassembled WGS sequence"/>
</dbReference>
<proteinExistence type="predicted"/>
<accession>A0A919H0B5</accession>
<organism evidence="2 3">
    <name type="scientific">Streptomyces xanthophaeus</name>
    <dbReference type="NCBI Taxonomy" id="67385"/>
    <lineage>
        <taxon>Bacteria</taxon>
        <taxon>Bacillati</taxon>
        <taxon>Actinomycetota</taxon>
        <taxon>Actinomycetes</taxon>
        <taxon>Kitasatosporales</taxon>
        <taxon>Streptomycetaceae</taxon>
        <taxon>Streptomyces</taxon>
    </lineage>
</organism>
<feature type="transmembrane region" description="Helical" evidence="1">
    <location>
        <begin position="62"/>
        <end position="81"/>
    </location>
</feature>
<evidence type="ECO:0000256" key="1">
    <source>
        <dbReference type="SAM" id="Phobius"/>
    </source>
</evidence>
<evidence type="ECO:0000313" key="2">
    <source>
        <dbReference type="EMBL" id="GHI85029.1"/>
    </source>
</evidence>
<dbReference type="AlphaFoldDB" id="A0A919H0B5"/>
<keyword evidence="3" id="KW-1185">Reference proteome</keyword>
<keyword evidence="1" id="KW-0472">Membrane</keyword>
<gene>
    <name evidence="2" type="ORF">Sxan_23930</name>
</gene>